<evidence type="ECO:0000313" key="3">
    <source>
        <dbReference type="EMBL" id="KAF8697425.1"/>
    </source>
</evidence>
<comment type="caution">
    <text evidence="3">The sequence shown here is derived from an EMBL/GenBank/DDBJ whole genome shotgun (WGS) entry which is preliminary data.</text>
</comment>
<dbReference type="OrthoDB" id="658076at2759"/>
<proteinExistence type="predicted"/>
<gene>
    <name evidence="3" type="ORF">HU200_036025</name>
</gene>
<dbReference type="Pfam" id="PF14368">
    <property type="entry name" value="LTP_2"/>
    <property type="match status" value="1"/>
</dbReference>
<name>A0A835BHI8_9POAL</name>
<sequence>MLLLVVFVIVSPHHVIAGCTPDQKEAILMDCYEYISKNARNIVVPKPWGKCCKAVREVPNKDMECIKRLVSVGERRRYNPTRILNLANLC</sequence>
<protein>
    <recommendedName>
        <fullName evidence="2">Bifunctional inhibitor/plant lipid transfer protein/seed storage helical domain-containing protein</fullName>
    </recommendedName>
</protein>
<organism evidence="3 4">
    <name type="scientific">Digitaria exilis</name>
    <dbReference type="NCBI Taxonomy" id="1010633"/>
    <lineage>
        <taxon>Eukaryota</taxon>
        <taxon>Viridiplantae</taxon>
        <taxon>Streptophyta</taxon>
        <taxon>Embryophyta</taxon>
        <taxon>Tracheophyta</taxon>
        <taxon>Spermatophyta</taxon>
        <taxon>Magnoliopsida</taxon>
        <taxon>Liliopsida</taxon>
        <taxon>Poales</taxon>
        <taxon>Poaceae</taxon>
        <taxon>PACMAD clade</taxon>
        <taxon>Panicoideae</taxon>
        <taxon>Panicodae</taxon>
        <taxon>Paniceae</taxon>
        <taxon>Anthephorinae</taxon>
        <taxon>Digitaria</taxon>
    </lineage>
</organism>
<dbReference type="Gene3D" id="1.10.110.10">
    <property type="entry name" value="Plant lipid-transfer and hydrophobic proteins"/>
    <property type="match status" value="1"/>
</dbReference>
<evidence type="ECO:0000259" key="2">
    <source>
        <dbReference type="Pfam" id="PF14368"/>
    </source>
</evidence>
<dbReference type="InterPro" id="IPR016140">
    <property type="entry name" value="Bifunc_inhib/LTP/seed_store"/>
</dbReference>
<dbReference type="InterPro" id="IPR036312">
    <property type="entry name" value="Bifun_inhib/LTP/seed_sf"/>
</dbReference>
<dbReference type="SUPFAM" id="SSF47699">
    <property type="entry name" value="Bifunctional inhibitor/lipid-transfer protein/seed storage 2S albumin"/>
    <property type="match status" value="1"/>
</dbReference>
<feature type="signal peptide" evidence="1">
    <location>
        <begin position="1"/>
        <end position="17"/>
    </location>
</feature>
<reference evidence="3" key="1">
    <citation type="submission" date="2020-07" db="EMBL/GenBank/DDBJ databases">
        <title>Genome sequence and genetic diversity analysis of an under-domesticated orphan crop, white fonio (Digitaria exilis).</title>
        <authorList>
            <person name="Bennetzen J.L."/>
            <person name="Chen S."/>
            <person name="Ma X."/>
            <person name="Wang X."/>
            <person name="Yssel A.E.J."/>
            <person name="Chaluvadi S.R."/>
            <person name="Johnson M."/>
            <person name="Gangashetty P."/>
            <person name="Hamidou F."/>
            <person name="Sanogo M.D."/>
            <person name="Zwaenepoel A."/>
            <person name="Wallace J."/>
            <person name="Van De Peer Y."/>
            <person name="Van Deynze A."/>
        </authorList>
    </citation>
    <scope>NUCLEOTIDE SEQUENCE</scope>
    <source>
        <tissue evidence="3">Leaves</tissue>
    </source>
</reference>
<accession>A0A835BHI8</accession>
<feature type="chain" id="PRO_5032999093" description="Bifunctional inhibitor/plant lipid transfer protein/seed storage helical domain-containing protein" evidence="1">
    <location>
        <begin position="18"/>
        <end position="90"/>
    </location>
</feature>
<evidence type="ECO:0000256" key="1">
    <source>
        <dbReference type="SAM" id="SignalP"/>
    </source>
</evidence>
<dbReference type="EMBL" id="JACEFO010001874">
    <property type="protein sequence ID" value="KAF8697425.1"/>
    <property type="molecule type" value="Genomic_DNA"/>
</dbReference>
<feature type="domain" description="Bifunctional inhibitor/plant lipid transfer protein/seed storage helical" evidence="2">
    <location>
        <begin position="10"/>
        <end position="90"/>
    </location>
</feature>
<keyword evidence="4" id="KW-1185">Reference proteome</keyword>
<evidence type="ECO:0000313" key="4">
    <source>
        <dbReference type="Proteomes" id="UP000636709"/>
    </source>
</evidence>
<dbReference type="AlphaFoldDB" id="A0A835BHI8"/>
<dbReference type="Proteomes" id="UP000636709">
    <property type="component" value="Unassembled WGS sequence"/>
</dbReference>
<keyword evidence="1" id="KW-0732">Signal</keyword>